<dbReference type="Proteomes" id="UP001364156">
    <property type="component" value="Chromosome"/>
</dbReference>
<protein>
    <submittedName>
        <fullName evidence="1">Uncharacterized protein</fullName>
    </submittedName>
</protein>
<proteinExistence type="predicted"/>
<dbReference type="EMBL" id="CP146069">
    <property type="protein sequence ID" value="WWR47678.1"/>
    <property type="molecule type" value="Genomic_DNA"/>
</dbReference>
<accession>A0ABZ2HK90</accession>
<gene>
    <name evidence="1" type="ORF">RZ517_05775</name>
</gene>
<evidence type="ECO:0000313" key="2">
    <source>
        <dbReference type="Proteomes" id="UP001364156"/>
    </source>
</evidence>
<name>A0ABZ2HK90_9RHOB</name>
<organism evidence="1 2">
    <name type="scientific">Roseovarius phycicola</name>
    <dbReference type="NCBI Taxonomy" id="3080976"/>
    <lineage>
        <taxon>Bacteria</taxon>
        <taxon>Pseudomonadati</taxon>
        <taxon>Pseudomonadota</taxon>
        <taxon>Alphaproteobacteria</taxon>
        <taxon>Rhodobacterales</taxon>
        <taxon>Roseobacteraceae</taxon>
        <taxon>Roseovarius</taxon>
    </lineage>
</organism>
<dbReference type="RefSeq" id="WP_338550511.1">
    <property type="nucleotide sequence ID" value="NZ_CP146069.1"/>
</dbReference>
<keyword evidence="2" id="KW-1185">Reference proteome</keyword>
<evidence type="ECO:0000313" key="1">
    <source>
        <dbReference type="EMBL" id="WWR47678.1"/>
    </source>
</evidence>
<sequence length="129" mass="14538">MDILKMIPRPVRRTARVHVLPPLLRTVRWIKGEKPCHPDVRRFGVEGSECFQGYYDISPVSDDGEAILAHVVKHAPCRLSGSESASVGYFEINSGQFIEIAQTGLWSWQLGARLMWVPGQEKRSHLTPS</sequence>
<reference evidence="1 2" key="1">
    <citation type="submission" date="2023-10" db="EMBL/GenBank/DDBJ databases">
        <title>Roseovarius strain S88 nov., isolated from a marine algae.</title>
        <authorList>
            <person name="Lee M.W."/>
            <person name="Lee J.K."/>
            <person name="Kim J.M."/>
            <person name="Choi D.G."/>
            <person name="Baek J.H."/>
            <person name="Bayburt H."/>
            <person name="Jung J.J."/>
            <person name="Han D.M."/>
            <person name="Jeon C.O."/>
        </authorList>
    </citation>
    <scope>NUCLEOTIDE SEQUENCE [LARGE SCALE GENOMIC DNA]</scope>
    <source>
        <strain evidence="1 2">S88</strain>
    </source>
</reference>